<comment type="similarity">
    <text evidence="3">Belongs to the SmpB family.</text>
</comment>
<dbReference type="HAMAP" id="MF_00023">
    <property type="entry name" value="SmpB"/>
    <property type="match status" value="1"/>
</dbReference>
<dbReference type="Proteomes" id="UP000004431">
    <property type="component" value="Unassembled WGS sequence"/>
</dbReference>
<reference evidence="4 5" key="1">
    <citation type="submission" date="2010-08" db="EMBL/GenBank/DDBJ databases">
        <authorList>
            <person name="Durkin A.S."/>
            <person name="Madupu R."/>
            <person name="Torralba M."/>
            <person name="Gillis M."/>
            <person name="Methe B."/>
            <person name="Sutton G."/>
            <person name="Nelson K.E."/>
        </authorList>
    </citation>
    <scope>NUCLEOTIDE SEQUENCE [LARGE SCALE GENOMIC DNA]</scope>
    <source>
        <strain evidence="4 5">PB189-T1-4</strain>
    </source>
</reference>
<dbReference type="NCBIfam" id="NF003843">
    <property type="entry name" value="PRK05422.1"/>
    <property type="match status" value="1"/>
</dbReference>
<dbReference type="PANTHER" id="PTHR30308:SF2">
    <property type="entry name" value="SSRA-BINDING PROTEIN"/>
    <property type="match status" value="1"/>
</dbReference>
<comment type="subcellular location">
    <subcellularLocation>
        <location evidence="3">Cytoplasm</location>
    </subcellularLocation>
    <text evidence="3">The tmRNA-SmpB complex associates with stalled 70S ribosomes.</text>
</comment>
<evidence type="ECO:0000313" key="4">
    <source>
        <dbReference type="EMBL" id="EFL43938.1"/>
    </source>
</evidence>
<keyword evidence="2 3" id="KW-0694">RNA-binding</keyword>
<evidence type="ECO:0000313" key="5">
    <source>
        <dbReference type="Proteomes" id="UP000004431"/>
    </source>
</evidence>
<keyword evidence="1 3" id="KW-0963">Cytoplasm</keyword>
<evidence type="ECO:0000256" key="3">
    <source>
        <dbReference type="HAMAP-Rule" id="MF_00023"/>
    </source>
</evidence>
<dbReference type="PANTHER" id="PTHR30308">
    <property type="entry name" value="TMRNA-BINDING COMPONENT OF TRANS-TRANSLATION TAGGING COMPLEX"/>
    <property type="match status" value="1"/>
</dbReference>
<dbReference type="SUPFAM" id="SSF74982">
    <property type="entry name" value="Small protein B (SmpB)"/>
    <property type="match status" value="1"/>
</dbReference>
<dbReference type="RefSeq" id="WP_006304390.1">
    <property type="nucleotide sequence ID" value="NZ_AEDQ01000027.1"/>
</dbReference>
<comment type="caution">
    <text evidence="4">The sequence shown here is derived from an EMBL/GenBank/DDBJ whole genome shotgun (WGS) entry which is preliminary data.</text>
</comment>
<dbReference type="CDD" id="cd09294">
    <property type="entry name" value="SmpB"/>
    <property type="match status" value="1"/>
</dbReference>
<dbReference type="Gene3D" id="2.40.280.10">
    <property type="match status" value="1"/>
</dbReference>
<organism evidence="4 5">
    <name type="scientific">Fannyhessea vaginae PB189-T1-4</name>
    <dbReference type="NCBI Taxonomy" id="866774"/>
    <lineage>
        <taxon>Bacteria</taxon>
        <taxon>Bacillati</taxon>
        <taxon>Actinomycetota</taxon>
        <taxon>Coriobacteriia</taxon>
        <taxon>Coriobacteriales</taxon>
        <taxon>Atopobiaceae</taxon>
        <taxon>Fannyhessea</taxon>
    </lineage>
</organism>
<dbReference type="NCBIfam" id="TIGR00086">
    <property type="entry name" value="smpB"/>
    <property type="match status" value="1"/>
</dbReference>
<comment type="function">
    <text evidence="3">Required for rescue of stalled ribosomes mediated by trans-translation. Binds to transfer-messenger RNA (tmRNA), required for stable association of tmRNA with ribosomes. tmRNA and SmpB together mimic tRNA shape, replacing the anticodon stem-loop with SmpB. tmRNA is encoded by the ssrA gene; the 2 termini fold to resemble tRNA(Ala) and it encodes a 'tag peptide', a short internal open reading frame. During trans-translation Ala-aminoacylated tmRNA acts like a tRNA, entering the A-site of stalled ribosomes, displacing the stalled mRNA. The ribosome then switches to translate the ORF on the tmRNA; the nascent peptide is terminated with the 'tag peptide' encoded by the tmRNA and targeted for degradation. The ribosome is freed to recommence translation, which seems to be the essential function of trans-translation.</text>
</comment>
<dbReference type="InterPro" id="IPR023620">
    <property type="entry name" value="SmpB"/>
</dbReference>
<evidence type="ECO:0000256" key="1">
    <source>
        <dbReference type="ARBA" id="ARBA00022490"/>
    </source>
</evidence>
<dbReference type="Pfam" id="PF01668">
    <property type="entry name" value="SmpB"/>
    <property type="match status" value="1"/>
</dbReference>
<keyword evidence="5" id="KW-1185">Reference proteome</keyword>
<dbReference type="PROSITE" id="PS01317">
    <property type="entry name" value="SSRP"/>
    <property type="match status" value="1"/>
</dbReference>
<dbReference type="InterPro" id="IPR020081">
    <property type="entry name" value="SsrA-bd_prot_CS"/>
</dbReference>
<name>A0ABN0AZI3_9ACTN</name>
<sequence length="174" mass="19916">MAKHNTMNTASRAQGASNRASAARLIAQNRTARHEYDIDTTWEAGIELVGCEVKSLRERACQITDTFCIVRKRELFLVGLHIPPYSHGGVWNIDADRRRKLLMHRKQITTIERKLQVKGIALVPLKIYFDEHSRVKVQVGLGRGKKLYDKRASAAKRDSDREIARALKERAQQR</sequence>
<gene>
    <name evidence="3 4" type="primary">smpB</name>
    <name evidence="4" type="ORF">HMPREF9248_0233</name>
</gene>
<dbReference type="EMBL" id="AEDQ01000027">
    <property type="protein sequence ID" value="EFL43938.1"/>
    <property type="molecule type" value="Genomic_DNA"/>
</dbReference>
<dbReference type="InterPro" id="IPR000037">
    <property type="entry name" value="SsrA-bd_prot"/>
</dbReference>
<proteinExistence type="inferred from homology"/>
<protein>
    <recommendedName>
        <fullName evidence="3">SsrA-binding protein</fullName>
    </recommendedName>
    <alternativeName>
        <fullName evidence="3">Small protein B</fullName>
    </alternativeName>
</protein>
<evidence type="ECO:0000256" key="2">
    <source>
        <dbReference type="ARBA" id="ARBA00022884"/>
    </source>
</evidence>
<accession>A0ABN0AZI3</accession>